<dbReference type="InterPro" id="IPR015943">
    <property type="entry name" value="WD40/YVTN_repeat-like_dom_sf"/>
</dbReference>
<name>A0A0V1PRJ2_9ASCO</name>
<organism evidence="1 2">
    <name type="scientific">Debaryomyces fabryi</name>
    <dbReference type="NCBI Taxonomy" id="58627"/>
    <lineage>
        <taxon>Eukaryota</taxon>
        <taxon>Fungi</taxon>
        <taxon>Dikarya</taxon>
        <taxon>Ascomycota</taxon>
        <taxon>Saccharomycotina</taxon>
        <taxon>Pichiomycetes</taxon>
        <taxon>Debaryomycetaceae</taxon>
        <taxon>Debaryomyces</taxon>
    </lineage>
</organism>
<dbReference type="Gene3D" id="2.130.10.10">
    <property type="entry name" value="YVTN repeat-like/Quinoprotein amine dehydrogenase"/>
    <property type="match status" value="2"/>
</dbReference>
<dbReference type="OrthoDB" id="1932312at2759"/>
<dbReference type="Proteomes" id="UP000054251">
    <property type="component" value="Unassembled WGS sequence"/>
</dbReference>
<dbReference type="InterPro" id="IPR001680">
    <property type="entry name" value="WD40_rpt"/>
</dbReference>
<dbReference type="InterPro" id="IPR036322">
    <property type="entry name" value="WD40_repeat_dom_sf"/>
</dbReference>
<dbReference type="RefSeq" id="XP_015464954.1">
    <property type="nucleotide sequence ID" value="XM_015614210.1"/>
</dbReference>
<protein>
    <recommendedName>
        <fullName evidence="3">LisH domain-containing protein</fullName>
    </recommendedName>
</protein>
<accession>A0A0V1PRJ2</accession>
<keyword evidence="2" id="KW-1185">Reference proteome</keyword>
<dbReference type="SUPFAM" id="SSF50978">
    <property type="entry name" value="WD40 repeat-like"/>
    <property type="match status" value="1"/>
</dbReference>
<dbReference type="GeneID" id="26842390"/>
<evidence type="ECO:0000313" key="2">
    <source>
        <dbReference type="Proteomes" id="UP000054251"/>
    </source>
</evidence>
<dbReference type="InterPro" id="IPR006594">
    <property type="entry name" value="LisH"/>
</dbReference>
<evidence type="ECO:0000313" key="1">
    <source>
        <dbReference type="EMBL" id="KRZ98851.1"/>
    </source>
</evidence>
<proteinExistence type="predicted"/>
<dbReference type="AlphaFoldDB" id="A0A0V1PRJ2"/>
<comment type="caution">
    <text evidence="1">The sequence shown here is derived from an EMBL/GenBank/DDBJ whole genome shotgun (WGS) entry which is preliminary data.</text>
</comment>
<dbReference type="SMART" id="SM00320">
    <property type="entry name" value="WD40"/>
    <property type="match status" value="2"/>
</dbReference>
<dbReference type="PROSITE" id="PS50896">
    <property type="entry name" value="LISH"/>
    <property type="match status" value="1"/>
</dbReference>
<sequence>MNTEAHVAQFLKDNGYTETLRVFEREYGKPFSNSPDEPLESIIEDRYNYKTLNAKTEDSEINASLSKELNEILHNQVDEWSVPYPKDPELVSDSIDGLVISSCLVFCKNTPILFLGTSNTKLYVINLLLKETIQESSAFIGKCVIKNITSASHNKLVFLGMNGKLHLCEYNYGESFEIRIIDEIQAHPRLIVDTKCIQFNNTTYVFTLGWDFTLKVFTAQDKLNLVTEYKLPTQGTCIDVTILNNKIALVVGLNETTLLSVFHLTENDLVLLYKISLNDAQFTVSTFTPRCITIQSLSLGVPLIAVATSHEPYMRLIIVPLKDAPAIDSGSIERDQILKNLSTLSPQDKYSQPIIRWKLPKNLKHNGVWIVGEDGTIRGIDLVQEREITSYQQHDGRIKSFTLADDILITCGTDKHVYQWV</sequence>
<reference evidence="1 2" key="1">
    <citation type="submission" date="2015-11" db="EMBL/GenBank/DDBJ databases">
        <title>The genome of Debaryomyces fabryi.</title>
        <authorList>
            <person name="Tafer H."/>
            <person name="Lopandic K."/>
        </authorList>
    </citation>
    <scope>NUCLEOTIDE SEQUENCE [LARGE SCALE GENOMIC DNA]</scope>
    <source>
        <strain evidence="1 2">CBS 789</strain>
    </source>
</reference>
<dbReference type="EMBL" id="LMYN01000201">
    <property type="protein sequence ID" value="KRZ98851.1"/>
    <property type="molecule type" value="Genomic_DNA"/>
</dbReference>
<gene>
    <name evidence="1" type="ORF">AC631_05381</name>
</gene>
<evidence type="ECO:0008006" key="3">
    <source>
        <dbReference type="Google" id="ProtNLM"/>
    </source>
</evidence>